<evidence type="ECO:0000313" key="2">
    <source>
        <dbReference type="EMBL" id="KAG8535062.1"/>
    </source>
</evidence>
<keyword evidence="1" id="KW-0732">Signal</keyword>
<evidence type="ECO:0000313" key="3">
    <source>
        <dbReference type="Proteomes" id="UP000824782"/>
    </source>
</evidence>
<reference evidence="2" key="1">
    <citation type="thesis" date="2020" institute="ProQuest LLC" country="789 East Eisenhower Parkway, Ann Arbor, MI, USA">
        <title>Comparative Genomics and Chromosome Evolution.</title>
        <authorList>
            <person name="Mudd A.B."/>
        </authorList>
    </citation>
    <scope>NUCLEOTIDE SEQUENCE</scope>
    <source>
        <strain evidence="2">237g6f4</strain>
        <tissue evidence="2">Blood</tissue>
    </source>
</reference>
<name>A0AAV6YCZ3_ENGPU</name>
<dbReference type="Proteomes" id="UP000824782">
    <property type="component" value="Unassembled WGS sequence"/>
</dbReference>
<feature type="signal peptide" evidence="1">
    <location>
        <begin position="1"/>
        <end position="20"/>
    </location>
</feature>
<dbReference type="AlphaFoldDB" id="A0AAV6YCZ3"/>
<comment type="caution">
    <text evidence="2">The sequence shown here is derived from an EMBL/GenBank/DDBJ whole genome shotgun (WGS) entry which is preliminary data.</text>
</comment>
<gene>
    <name evidence="2" type="ORF">GDO81_029541</name>
</gene>
<proteinExistence type="predicted"/>
<accession>A0AAV6YCZ3</accession>
<feature type="chain" id="PRO_5043540773" description="Secreted protein" evidence="1">
    <location>
        <begin position="21"/>
        <end position="92"/>
    </location>
</feature>
<evidence type="ECO:0008006" key="4">
    <source>
        <dbReference type="Google" id="ProtNLM"/>
    </source>
</evidence>
<keyword evidence="3" id="KW-1185">Reference proteome</keyword>
<sequence>MLQGIQGALILTLTSHRTVCASVTTAVYGGPAQRRLRPPGVRRDKHFRGLTSSSVGVHLREPVSRCILQIAASVMTIHNTGCRDHRAQQCEV</sequence>
<dbReference type="EMBL" id="WNYA01080145">
    <property type="protein sequence ID" value="KAG8535062.1"/>
    <property type="molecule type" value="Genomic_DNA"/>
</dbReference>
<evidence type="ECO:0000256" key="1">
    <source>
        <dbReference type="SAM" id="SignalP"/>
    </source>
</evidence>
<organism evidence="2 3">
    <name type="scientific">Engystomops pustulosus</name>
    <name type="common">Tungara frog</name>
    <name type="synonym">Physalaemus pustulosus</name>
    <dbReference type="NCBI Taxonomy" id="76066"/>
    <lineage>
        <taxon>Eukaryota</taxon>
        <taxon>Metazoa</taxon>
        <taxon>Chordata</taxon>
        <taxon>Craniata</taxon>
        <taxon>Vertebrata</taxon>
        <taxon>Euteleostomi</taxon>
        <taxon>Amphibia</taxon>
        <taxon>Batrachia</taxon>
        <taxon>Anura</taxon>
        <taxon>Neobatrachia</taxon>
        <taxon>Hyloidea</taxon>
        <taxon>Leptodactylidae</taxon>
        <taxon>Leiuperinae</taxon>
        <taxon>Engystomops</taxon>
    </lineage>
</organism>
<protein>
    <recommendedName>
        <fullName evidence="4">Secreted protein</fullName>
    </recommendedName>
</protein>